<feature type="transmembrane region" description="Helical" evidence="1">
    <location>
        <begin position="61"/>
        <end position="82"/>
    </location>
</feature>
<dbReference type="Proteomes" id="UP001623290">
    <property type="component" value="Plasmid unnamed1"/>
</dbReference>
<keyword evidence="3" id="KW-1185">Reference proteome</keyword>
<keyword evidence="2" id="KW-0614">Plasmid</keyword>
<accession>A0ABZ1E690</accession>
<feature type="transmembrane region" description="Helical" evidence="1">
    <location>
        <begin position="31"/>
        <end position="49"/>
    </location>
</feature>
<feature type="transmembrane region" description="Helical" evidence="1">
    <location>
        <begin position="5"/>
        <end position="25"/>
    </location>
</feature>
<evidence type="ECO:0000313" key="2">
    <source>
        <dbReference type="EMBL" id="WRY35362.1"/>
    </source>
</evidence>
<proteinExistence type="predicted"/>
<dbReference type="Gene3D" id="1.20.120.1630">
    <property type="match status" value="1"/>
</dbReference>
<keyword evidence="1" id="KW-0472">Membrane</keyword>
<feature type="transmembrane region" description="Helical" evidence="1">
    <location>
        <begin position="126"/>
        <end position="147"/>
    </location>
</feature>
<evidence type="ECO:0000313" key="3">
    <source>
        <dbReference type="Proteomes" id="UP001623290"/>
    </source>
</evidence>
<reference evidence="2 3" key="1">
    <citation type="submission" date="2023-09" db="EMBL/GenBank/DDBJ databases">
        <title>Thioclava shenzhenensis sp. nov., a multidrug resistant bacteria-antagonizing species isolated from coastal seawater.</title>
        <authorList>
            <person name="Long M."/>
        </authorList>
    </citation>
    <scope>NUCLEOTIDE SEQUENCE [LARGE SCALE GENOMIC DNA]</scope>
    <source>
        <strain evidence="2 3">FTW29</strain>
        <plasmid evidence="2 3">unnamed1</plasmid>
    </source>
</reference>
<organism evidence="2 3">
    <name type="scientific">Thioclava litoralis</name>
    <dbReference type="NCBI Taxonomy" id="3076557"/>
    <lineage>
        <taxon>Bacteria</taxon>
        <taxon>Pseudomonadati</taxon>
        <taxon>Pseudomonadota</taxon>
        <taxon>Alphaproteobacteria</taxon>
        <taxon>Rhodobacterales</taxon>
        <taxon>Paracoccaceae</taxon>
        <taxon>Thioclava</taxon>
    </lineage>
</organism>
<keyword evidence="1" id="KW-1133">Transmembrane helix</keyword>
<sequence>MTPVYWIMIAITVLFTLLGMLSAWRTGDTKWPFVFGFFSILPVTIVLAVQGEGAAWRRWMIVALVAVYVARMLYTLLIWFNATGAAKLKDQVKPSQFLVLPLVLVPVFCWLYPLPFFAAMDRTDPFGLYDALTLICYALGTLFHLGADYQKWAFKQNPENRGKLLHGGFWGLSRHPNYFGDFLIYLSFALVSVWPWGLVAPVVNLLQYFFDAIPKNEKLSQERHGENWARYCRSTPLFLPYGAFKS</sequence>
<protein>
    <submittedName>
        <fullName evidence="2">DUF1295 domain-containing protein</fullName>
    </submittedName>
</protein>
<name>A0ABZ1E690_9RHOB</name>
<feature type="transmembrane region" description="Helical" evidence="1">
    <location>
        <begin position="94"/>
        <end position="114"/>
    </location>
</feature>
<dbReference type="RefSeq" id="WP_330647135.1">
    <property type="nucleotide sequence ID" value="NZ_CP135444.1"/>
</dbReference>
<keyword evidence="1" id="KW-0812">Transmembrane</keyword>
<dbReference type="PROSITE" id="PS50244">
    <property type="entry name" value="S5A_REDUCTASE"/>
    <property type="match status" value="1"/>
</dbReference>
<dbReference type="PANTHER" id="PTHR32251">
    <property type="entry name" value="3-OXO-5-ALPHA-STEROID 4-DEHYDROGENASE"/>
    <property type="match status" value="1"/>
</dbReference>
<dbReference type="InterPro" id="IPR010721">
    <property type="entry name" value="UstE-like"/>
</dbReference>
<dbReference type="Pfam" id="PF06966">
    <property type="entry name" value="DUF1295"/>
    <property type="match status" value="1"/>
</dbReference>
<gene>
    <name evidence="2" type="ORF">RPE78_13990</name>
</gene>
<feature type="transmembrane region" description="Helical" evidence="1">
    <location>
        <begin position="182"/>
        <end position="210"/>
    </location>
</feature>
<evidence type="ECO:0000256" key="1">
    <source>
        <dbReference type="SAM" id="Phobius"/>
    </source>
</evidence>
<dbReference type="EMBL" id="CP135444">
    <property type="protein sequence ID" value="WRY35362.1"/>
    <property type="molecule type" value="Genomic_DNA"/>
</dbReference>
<dbReference type="PANTHER" id="PTHR32251:SF17">
    <property type="entry name" value="STEROID 5-ALPHA REDUCTASE C-TERMINAL DOMAIN-CONTAINING PROTEIN"/>
    <property type="match status" value="1"/>
</dbReference>
<geneLocation type="plasmid" evidence="2 3">
    <name>unnamed1</name>
</geneLocation>